<dbReference type="InterPro" id="IPR043128">
    <property type="entry name" value="Rev_trsase/Diguanyl_cyclase"/>
</dbReference>
<dbReference type="Pfam" id="PF00563">
    <property type="entry name" value="EAL"/>
    <property type="match status" value="1"/>
</dbReference>
<dbReference type="GO" id="GO:0071111">
    <property type="term" value="F:cyclic-guanylate-specific phosphodiesterase activity"/>
    <property type="evidence" value="ECO:0007669"/>
    <property type="project" value="InterPro"/>
</dbReference>
<feature type="domain" description="GGDEF" evidence="2">
    <location>
        <begin position="46"/>
        <end position="179"/>
    </location>
</feature>
<protein>
    <submittedName>
        <fullName evidence="3">Diguanylate cyclase</fullName>
    </submittedName>
</protein>
<feature type="domain" description="EAL" evidence="1">
    <location>
        <begin position="188"/>
        <end position="441"/>
    </location>
</feature>
<dbReference type="CDD" id="cd01949">
    <property type="entry name" value="GGDEF"/>
    <property type="match status" value="1"/>
</dbReference>
<dbReference type="Proteomes" id="UP000027946">
    <property type="component" value="Unassembled WGS sequence"/>
</dbReference>
<dbReference type="RefSeq" id="WP_052635982.1">
    <property type="nucleotide sequence ID" value="NZ_FSRH01000008.1"/>
</dbReference>
<dbReference type="PROSITE" id="PS50883">
    <property type="entry name" value="EAL"/>
    <property type="match status" value="1"/>
</dbReference>
<dbReference type="SMART" id="SM00267">
    <property type="entry name" value="GGDEF"/>
    <property type="match status" value="1"/>
</dbReference>
<dbReference type="PANTHER" id="PTHR33121:SF71">
    <property type="entry name" value="OXYGEN SENSOR PROTEIN DOSP"/>
    <property type="match status" value="1"/>
</dbReference>
<dbReference type="Gene3D" id="3.30.70.270">
    <property type="match status" value="1"/>
</dbReference>
<reference evidence="3 4" key="1">
    <citation type="submission" date="2014-03" db="EMBL/GenBank/DDBJ databases">
        <title>Genome sequence of Clostridium litorale W6, DSM 5388.</title>
        <authorList>
            <person name="Poehlein A."/>
            <person name="Jagirdar A."/>
            <person name="Khonsari B."/>
            <person name="Chibani C.M."/>
            <person name="Gutierrez Gutierrez D.A."/>
            <person name="Davydova E."/>
            <person name="Alghaithi H.S."/>
            <person name="Nair K.P."/>
            <person name="Dhamotharan K."/>
            <person name="Chandran L."/>
            <person name="G W."/>
            <person name="Daniel R."/>
        </authorList>
    </citation>
    <scope>NUCLEOTIDE SEQUENCE [LARGE SCALE GENOMIC DNA]</scope>
    <source>
        <strain evidence="3 4">W6</strain>
    </source>
</reference>
<proteinExistence type="predicted"/>
<dbReference type="OrthoDB" id="1757987at2"/>
<dbReference type="PROSITE" id="PS50887">
    <property type="entry name" value="GGDEF"/>
    <property type="match status" value="1"/>
</dbReference>
<dbReference type="EMBL" id="JJMM01000008">
    <property type="protein sequence ID" value="KDR95852.1"/>
    <property type="molecule type" value="Genomic_DNA"/>
</dbReference>
<dbReference type="InterPro" id="IPR050706">
    <property type="entry name" value="Cyclic-di-GMP_PDE-like"/>
</dbReference>
<comment type="caution">
    <text evidence="3">The sequence shown here is derived from an EMBL/GenBank/DDBJ whole genome shotgun (WGS) entry which is preliminary data.</text>
</comment>
<keyword evidence="4" id="KW-1185">Reference proteome</keyword>
<dbReference type="FunFam" id="3.20.20.450:FF:000001">
    <property type="entry name" value="Cyclic di-GMP phosphodiesterase yahA"/>
    <property type="match status" value="1"/>
</dbReference>
<dbReference type="STRING" id="1121324.CLIT_8c00210"/>
<dbReference type="SUPFAM" id="SSF55073">
    <property type="entry name" value="Nucleotide cyclase"/>
    <property type="match status" value="1"/>
</dbReference>
<dbReference type="Gene3D" id="3.20.20.450">
    <property type="entry name" value="EAL domain"/>
    <property type="match status" value="1"/>
</dbReference>
<name>A0A069RNU3_PEPLI</name>
<dbReference type="Pfam" id="PF00990">
    <property type="entry name" value="GGDEF"/>
    <property type="match status" value="1"/>
</dbReference>
<dbReference type="SMART" id="SM00052">
    <property type="entry name" value="EAL"/>
    <property type="match status" value="1"/>
</dbReference>
<evidence type="ECO:0000259" key="2">
    <source>
        <dbReference type="PROSITE" id="PS50887"/>
    </source>
</evidence>
<dbReference type="CDD" id="cd01948">
    <property type="entry name" value="EAL"/>
    <property type="match status" value="1"/>
</dbReference>
<dbReference type="PANTHER" id="PTHR33121">
    <property type="entry name" value="CYCLIC DI-GMP PHOSPHODIESTERASE PDEF"/>
    <property type="match status" value="1"/>
</dbReference>
<accession>A0A069RNU3</accession>
<organism evidence="3 4">
    <name type="scientific">Peptoclostridium litorale DSM 5388</name>
    <dbReference type="NCBI Taxonomy" id="1121324"/>
    <lineage>
        <taxon>Bacteria</taxon>
        <taxon>Bacillati</taxon>
        <taxon>Bacillota</taxon>
        <taxon>Clostridia</taxon>
        <taxon>Peptostreptococcales</taxon>
        <taxon>Peptoclostridiaceae</taxon>
        <taxon>Peptoclostridium</taxon>
    </lineage>
</organism>
<dbReference type="eggNOG" id="COG5001">
    <property type="taxonomic scope" value="Bacteria"/>
</dbReference>
<dbReference type="InterPro" id="IPR001633">
    <property type="entry name" value="EAL_dom"/>
</dbReference>
<sequence length="459" mass="53043">MNKKLISENKKNKKTIHKLSYYDSLTGLFNRESLYMHLKNLCLNKDEFSVIFFDIDKLKAINDTLGYFNGDRVIKKIAAMLRALAYENCRLYRWGGDEFVFLLKENNSLMRAESLSKKILNLFEYPIKIKDNELFITGSIGISNYPKDAIDFEGLLKKATTALHHSKDMGRNSYRVHDERISEKALNKVLLETKLRVALLKDEFHVYYQPKVNIRSGKIVGMEALVRWIDSEGRIISPAEFIPIAEETGLIQKIGDIVLKRACMQTKAMADEGYDLCVSVNLSARQFEDMNLIEKIEEALNQANLESKYLELEITDNTIMNTLDTSIEIIKKIRKRGIKVSLDDFGTGYSSLNYLVQMPIDILKIDKVFIDKKFDAKKQRIILESVISLAKKMDLKVIAEGVERLQQLDFLKSQGCDEFQGYYFSRPLPIEEFKRLLNYNRNICLSRKHADCRTTNKNS</sequence>
<dbReference type="InterPro" id="IPR000160">
    <property type="entry name" value="GGDEF_dom"/>
</dbReference>
<evidence type="ECO:0000313" key="4">
    <source>
        <dbReference type="Proteomes" id="UP000027946"/>
    </source>
</evidence>
<dbReference type="AlphaFoldDB" id="A0A069RNU3"/>
<dbReference type="InterPro" id="IPR029787">
    <property type="entry name" value="Nucleotide_cyclase"/>
</dbReference>
<dbReference type="InterPro" id="IPR035919">
    <property type="entry name" value="EAL_sf"/>
</dbReference>
<dbReference type="SUPFAM" id="SSF141868">
    <property type="entry name" value="EAL domain-like"/>
    <property type="match status" value="1"/>
</dbReference>
<gene>
    <name evidence="3" type="ORF">CLIT_8c00210</name>
</gene>
<evidence type="ECO:0000313" key="3">
    <source>
        <dbReference type="EMBL" id="KDR95852.1"/>
    </source>
</evidence>
<evidence type="ECO:0000259" key="1">
    <source>
        <dbReference type="PROSITE" id="PS50883"/>
    </source>
</evidence>
<dbReference type="NCBIfam" id="TIGR00254">
    <property type="entry name" value="GGDEF"/>
    <property type="match status" value="1"/>
</dbReference>